<feature type="transmembrane region" description="Helical" evidence="9">
    <location>
        <begin position="6"/>
        <end position="26"/>
    </location>
</feature>
<dbReference type="InterPro" id="IPR050277">
    <property type="entry name" value="Sodium:Solute_Symporter"/>
</dbReference>
<feature type="transmembrane region" description="Helical" evidence="9">
    <location>
        <begin position="197"/>
        <end position="218"/>
    </location>
</feature>
<protein>
    <submittedName>
        <fullName evidence="10">Permease</fullName>
    </submittedName>
</protein>
<evidence type="ECO:0000256" key="5">
    <source>
        <dbReference type="ARBA" id="ARBA00022989"/>
    </source>
</evidence>
<feature type="transmembrane region" description="Helical" evidence="9">
    <location>
        <begin position="407"/>
        <end position="429"/>
    </location>
</feature>
<dbReference type="Proteomes" id="UP000287224">
    <property type="component" value="Unassembled WGS sequence"/>
</dbReference>
<evidence type="ECO:0000256" key="4">
    <source>
        <dbReference type="ARBA" id="ARBA00022692"/>
    </source>
</evidence>
<feature type="transmembrane region" description="Helical" evidence="9">
    <location>
        <begin position="164"/>
        <end position="185"/>
    </location>
</feature>
<keyword evidence="3" id="KW-0813">Transport</keyword>
<dbReference type="CDD" id="cd10322">
    <property type="entry name" value="SLC5sbd"/>
    <property type="match status" value="1"/>
</dbReference>
<dbReference type="Pfam" id="PF00474">
    <property type="entry name" value="SSF"/>
    <property type="match status" value="1"/>
</dbReference>
<sequence length="525" mass="56789">MKFDATAVAVFIFFFIVVTVLGFVAARWRRGDLDLLHEWGLAGRRFGTVITWFLLGGDLYTAYTFIAIPAAMFGVGAVSGFFAVPYTVLVYPLVFVLMPRFWTVCKQRGYVTAADFVKDRFDSRGLALAVAFTGILATMPYIALQMYGIQISLAAMGIPITLPILGFQVDIPLLIAFVILAAYTYTSGLRAPAMIALVKDIMIFIVLFAIIAIIPTHFHGFGPIFNAAHQKALAHPKTFSDIIPANQAIAYSTLALGSALALFLYPHSLTGVLSSSSTKVVKRNAALLPIYSLMLGFLALLGYMAIAAKIKPFGGFGNNSAVPALVNAIFPSWFAGFTFAALSIGALVPAAVMSIAAANLFTRNIYKEYFRPEATDRQESQAAKLASLVLKFGALIFIVAINPAQVVYFQLLGGIWILQTLPAVFLGLYTHWFNRWALLIGWAAAMVAGTTMFIMAGNKPTMAVFGIPIYIAVAVLILNLLLAVILTPVFKAIGLGNGSDRTRPSDYEEEAAPVEKQELGQEALS</sequence>
<keyword evidence="11" id="KW-1185">Reference proteome</keyword>
<dbReference type="GO" id="GO:0005886">
    <property type="term" value="C:plasma membrane"/>
    <property type="evidence" value="ECO:0007669"/>
    <property type="project" value="TreeGrafter"/>
</dbReference>
<keyword evidence="6 9" id="KW-0472">Membrane</keyword>
<feature type="transmembrane region" description="Helical" evidence="9">
    <location>
        <begin position="328"/>
        <end position="361"/>
    </location>
</feature>
<dbReference type="RefSeq" id="WP_126597271.1">
    <property type="nucleotide sequence ID" value="NZ_BIFQ01000001.1"/>
</dbReference>
<organism evidence="10 11">
    <name type="scientific">Dictyobacter aurantiacus</name>
    <dbReference type="NCBI Taxonomy" id="1936993"/>
    <lineage>
        <taxon>Bacteria</taxon>
        <taxon>Bacillati</taxon>
        <taxon>Chloroflexota</taxon>
        <taxon>Ktedonobacteria</taxon>
        <taxon>Ktedonobacterales</taxon>
        <taxon>Dictyobacteraceae</taxon>
        <taxon>Dictyobacter</taxon>
    </lineage>
</organism>
<comment type="similarity">
    <text evidence="2 7">Belongs to the sodium:solute symporter (SSF) (TC 2.A.21) family.</text>
</comment>
<feature type="transmembrane region" description="Helical" evidence="9">
    <location>
        <begin position="469"/>
        <end position="493"/>
    </location>
</feature>
<evidence type="ECO:0000256" key="2">
    <source>
        <dbReference type="ARBA" id="ARBA00006434"/>
    </source>
</evidence>
<dbReference type="PROSITE" id="PS50283">
    <property type="entry name" value="NA_SOLUT_SYMP_3"/>
    <property type="match status" value="1"/>
</dbReference>
<dbReference type="EMBL" id="BIFQ01000001">
    <property type="protein sequence ID" value="GCE06314.1"/>
    <property type="molecule type" value="Genomic_DNA"/>
</dbReference>
<evidence type="ECO:0000256" key="6">
    <source>
        <dbReference type="ARBA" id="ARBA00023136"/>
    </source>
</evidence>
<dbReference type="InterPro" id="IPR038377">
    <property type="entry name" value="Na/Glc_symporter_sf"/>
</dbReference>
<evidence type="ECO:0000256" key="3">
    <source>
        <dbReference type="ARBA" id="ARBA00022448"/>
    </source>
</evidence>
<gene>
    <name evidence="10" type="ORF">KDAU_36430</name>
</gene>
<feature type="transmembrane region" description="Helical" evidence="9">
    <location>
        <begin position="436"/>
        <end position="457"/>
    </location>
</feature>
<dbReference type="AlphaFoldDB" id="A0A401ZHF1"/>
<dbReference type="GO" id="GO:0022857">
    <property type="term" value="F:transmembrane transporter activity"/>
    <property type="evidence" value="ECO:0007669"/>
    <property type="project" value="InterPro"/>
</dbReference>
<feature type="transmembrane region" description="Helical" evidence="9">
    <location>
        <begin position="382"/>
        <end position="401"/>
    </location>
</feature>
<evidence type="ECO:0000313" key="11">
    <source>
        <dbReference type="Proteomes" id="UP000287224"/>
    </source>
</evidence>
<comment type="caution">
    <text evidence="10">The sequence shown here is derived from an EMBL/GenBank/DDBJ whole genome shotgun (WGS) entry which is preliminary data.</text>
</comment>
<proteinExistence type="inferred from homology"/>
<feature type="transmembrane region" description="Helical" evidence="9">
    <location>
        <begin position="46"/>
        <end position="66"/>
    </location>
</feature>
<evidence type="ECO:0000256" key="8">
    <source>
        <dbReference type="SAM" id="MobiDB-lite"/>
    </source>
</evidence>
<keyword evidence="5 9" id="KW-1133">Transmembrane helix</keyword>
<comment type="subcellular location">
    <subcellularLocation>
        <location evidence="1">Membrane</location>
        <topology evidence="1">Multi-pass membrane protein</topology>
    </subcellularLocation>
</comment>
<evidence type="ECO:0000256" key="7">
    <source>
        <dbReference type="RuleBase" id="RU362091"/>
    </source>
</evidence>
<name>A0A401ZHF1_9CHLR</name>
<evidence type="ECO:0000313" key="10">
    <source>
        <dbReference type="EMBL" id="GCE06314.1"/>
    </source>
</evidence>
<feature type="transmembrane region" description="Helical" evidence="9">
    <location>
        <begin position="126"/>
        <end position="144"/>
    </location>
</feature>
<dbReference type="NCBIfam" id="NF046076">
    <property type="entry name" value="monocarbox_MctP"/>
    <property type="match status" value="1"/>
</dbReference>
<accession>A0A401ZHF1</accession>
<evidence type="ECO:0000256" key="1">
    <source>
        <dbReference type="ARBA" id="ARBA00004141"/>
    </source>
</evidence>
<dbReference type="OrthoDB" id="9810181at2"/>
<dbReference type="PANTHER" id="PTHR48086:SF8">
    <property type="entry name" value="MONOCARBOXYLIC ACID PERMEASE"/>
    <property type="match status" value="1"/>
</dbReference>
<feature type="transmembrane region" description="Helical" evidence="9">
    <location>
        <begin position="286"/>
        <end position="308"/>
    </location>
</feature>
<dbReference type="Gene3D" id="1.20.1730.10">
    <property type="entry name" value="Sodium/glucose cotransporter"/>
    <property type="match status" value="1"/>
</dbReference>
<feature type="region of interest" description="Disordered" evidence="8">
    <location>
        <begin position="500"/>
        <end position="525"/>
    </location>
</feature>
<reference evidence="11" key="1">
    <citation type="submission" date="2018-12" db="EMBL/GenBank/DDBJ databases">
        <title>Tengunoibacter tsumagoiensis gen. nov., sp. nov., Dictyobacter kobayashii sp. nov., D. alpinus sp. nov., and D. joshuensis sp. nov. and description of Dictyobacteraceae fam. nov. within the order Ktedonobacterales isolated from Tengu-no-mugimeshi.</title>
        <authorList>
            <person name="Wang C.M."/>
            <person name="Zheng Y."/>
            <person name="Sakai Y."/>
            <person name="Toyoda A."/>
            <person name="Minakuchi Y."/>
            <person name="Abe K."/>
            <person name="Yokota A."/>
            <person name="Yabe S."/>
        </authorList>
    </citation>
    <scope>NUCLEOTIDE SEQUENCE [LARGE SCALE GENOMIC DNA]</scope>
    <source>
        <strain evidence="11">S-27</strain>
    </source>
</reference>
<dbReference type="PANTHER" id="PTHR48086">
    <property type="entry name" value="SODIUM/PROLINE SYMPORTER-RELATED"/>
    <property type="match status" value="1"/>
</dbReference>
<keyword evidence="4 9" id="KW-0812">Transmembrane</keyword>
<dbReference type="InterPro" id="IPR001734">
    <property type="entry name" value="Na/solute_symporter"/>
</dbReference>
<feature type="transmembrane region" description="Helical" evidence="9">
    <location>
        <begin position="248"/>
        <end position="265"/>
    </location>
</feature>
<feature type="transmembrane region" description="Helical" evidence="9">
    <location>
        <begin position="72"/>
        <end position="98"/>
    </location>
</feature>
<evidence type="ECO:0000256" key="9">
    <source>
        <dbReference type="SAM" id="Phobius"/>
    </source>
</evidence>